<dbReference type="Gene3D" id="3.40.630.190">
    <property type="entry name" value="LCP protein"/>
    <property type="match status" value="1"/>
</dbReference>
<gene>
    <name evidence="5" type="ORF">ACFPWU_10910</name>
</gene>
<accession>A0ABW1QX83</accession>
<dbReference type="RefSeq" id="WP_128221642.1">
    <property type="nucleotide sequence ID" value="NZ_CP034929.1"/>
</dbReference>
<feature type="compositionally biased region" description="Low complexity" evidence="2">
    <location>
        <begin position="383"/>
        <end position="397"/>
    </location>
</feature>
<dbReference type="Proteomes" id="UP001596098">
    <property type="component" value="Unassembled WGS sequence"/>
</dbReference>
<evidence type="ECO:0000313" key="5">
    <source>
        <dbReference type="EMBL" id="MFC6154166.1"/>
    </source>
</evidence>
<feature type="domain" description="Cell envelope-related transcriptional attenuator" evidence="4">
    <location>
        <begin position="122"/>
        <end position="274"/>
    </location>
</feature>
<dbReference type="EMBL" id="JBHSQI010000005">
    <property type="protein sequence ID" value="MFC6154166.1"/>
    <property type="molecule type" value="Genomic_DNA"/>
</dbReference>
<feature type="region of interest" description="Disordered" evidence="2">
    <location>
        <begin position="1"/>
        <end position="21"/>
    </location>
</feature>
<dbReference type="InterPro" id="IPR004474">
    <property type="entry name" value="LytR_CpsA_psr"/>
</dbReference>
<evidence type="ECO:0000256" key="3">
    <source>
        <dbReference type="SAM" id="Phobius"/>
    </source>
</evidence>
<evidence type="ECO:0000256" key="1">
    <source>
        <dbReference type="ARBA" id="ARBA00006068"/>
    </source>
</evidence>
<feature type="region of interest" description="Disordered" evidence="2">
    <location>
        <begin position="368"/>
        <end position="424"/>
    </location>
</feature>
<feature type="transmembrane region" description="Helical" evidence="3">
    <location>
        <begin position="42"/>
        <end position="66"/>
    </location>
</feature>
<keyword evidence="3" id="KW-1133">Transmembrane helix</keyword>
<reference evidence="6" key="1">
    <citation type="journal article" date="2019" name="Int. J. Syst. Evol. Microbiol.">
        <title>The Global Catalogue of Microorganisms (GCM) 10K type strain sequencing project: providing services to taxonomists for standard genome sequencing and annotation.</title>
        <authorList>
            <consortium name="The Broad Institute Genomics Platform"/>
            <consortium name="The Broad Institute Genome Sequencing Center for Infectious Disease"/>
            <person name="Wu L."/>
            <person name="Ma J."/>
        </authorList>
    </citation>
    <scope>NUCLEOTIDE SEQUENCE [LARGE SCALE GENOMIC DNA]</scope>
    <source>
        <strain evidence="6">DFY28</strain>
    </source>
</reference>
<dbReference type="NCBIfam" id="TIGR00350">
    <property type="entry name" value="lytR_cpsA_psr"/>
    <property type="match status" value="1"/>
</dbReference>
<dbReference type="InterPro" id="IPR050922">
    <property type="entry name" value="LytR/CpsA/Psr_CW_biosynth"/>
</dbReference>
<keyword evidence="3" id="KW-0812">Transmembrane</keyword>
<comment type="similarity">
    <text evidence="1">Belongs to the LytR/CpsA/Psr (LCP) family.</text>
</comment>
<keyword evidence="3" id="KW-0472">Membrane</keyword>
<dbReference type="PANTHER" id="PTHR33392:SF6">
    <property type="entry name" value="POLYISOPRENYL-TEICHOIC ACID--PEPTIDOGLYCAN TEICHOIC ACID TRANSFERASE TAGU"/>
    <property type="match status" value="1"/>
</dbReference>
<evidence type="ECO:0000256" key="2">
    <source>
        <dbReference type="SAM" id="MobiDB-lite"/>
    </source>
</evidence>
<feature type="compositionally biased region" description="Basic and acidic residues" evidence="2">
    <location>
        <begin position="371"/>
        <end position="382"/>
    </location>
</feature>
<keyword evidence="6" id="KW-1185">Reference proteome</keyword>
<feature type="compositionally biased region" description="Basic and acidic residues" evidence="2">
    <location>
        <begin position="1"/>
        <end position="10"/>
    </location>
</feature>
<sequence>MDEQQPRHSVEPGSAAPSDVERIAAQRKVAGKRRGKPKRSRTIFTVLASTVLVLALVTGLGVVFAYRHLQANIEKTDPFAHLDNADRPEDYGDGKSKTVLIMGLDTREGENAIDDEQGLNGSDTTILVHVSADRTRAYGVSIPRDSIVDRPACGSDDEVPAKINAQWNEAYSVGGAACTVAQFEAATGVRVDETIEVKFAGFVDMVDAVGGVPMCVPRDITDPKTGQFFPKGERDMDGEEALGYVRLRYIGSGSDLDRITRQQTFVASLVNKVVSKGTLARFDKVYKFANATTKSLMISEGLADLKELAKFGLSLNSVGLHQIQFLTVPNGAWDQNPNRVAWKPEAQEMWDKIAHDEALGEEFTADAIAAGEKKEKKPKKDASASAAPSASPSSEPSVDVTKAPEDEGPTEAEIAAAAEKGLCL</sequence>
<organism evidence="5 6">
    <name type="scientific">Nocardioides yefusunii</name>
    <dbReference type="NCBI Taxonomy" id="2500546"/>
    <lineage>
        <taxon>Bacteria</taxon>
        <taxon>Bacillati</taxon>
        <taxon>Actinomycetota</taxon>
        <taxon>Actinomycetes</taxon>
        <taxon>Propionibacteriales</taxon>
        <taxon>Nocardioidaceae</taxon>
        <taxon>Nocardioides</taxon>
    </lineage>
</organism>
<evidence type="ECO:0000259" key="4">
    <source>
        <dbReference type="Pfam" id="PF03816"/>
    </source>
</evidence>
<proteinExistence type="inferred from homology"/>
<dbReference type="Pfam" id="PF03816">
    <property type="entry name" value="LytR_cpsA_psr"/>
    <property type="match status" value="1"/>
</dbReference>
<evidence type="ECO:0000313" key="6">
    <source>
        <dbReference type="Proteomes" id="UP001596098"/>
    </source>
</evidence>
<dbReference type="PANTHER" id="PTHR33392">
    <property type="entry name" value="POLYISOPRENYL-TEICHOIC ACID--PEPTIDOGLYCAN TEICHOIC ACID TRANSFERASE TAGU"/>
    <property type="match status" value="1"/>
</dbReference>
<protein>
    <submittedName>
        <fullName evidence="5">LCP family protein</fullName>
    </submittedName>
</protein>
<comment type="caution">
    <text evidence="5">The sequence shown here is derived from an EMBL/GenBank/DDBJ whole genome shotgun (WGS) entry which is preliminary data.</text>
</comment>
<name>A0ABW1QX83_9ACTN</name>